<evidence type="ECO:0000259" key="1">
    <source>
        <dbReference type="Pfam" id="PF12697"/>
    </source>
</evidence>
<dbReference type="OrthoDB" id="408373at2759"/>
<proteinExistence type="predicted"/>
<dbReference type="EMBL" id="VXIS01000005">
    <property type="protein sequence ID" value="KAA8914478.1"/>
    <property type="molecule type" value="Genomic_DNA"/>
</dbReference>
<dbReference type="InterPro" id="IPR052897">
    <property type="entry name" value="Sec-Metab_Biosynth_Hydrolase"/>
</dbReference>
<dbReference type="Pfam" id="PF12697">
    <property type="entry name" value="Abhydrolase_6"/>
    <property type="match status" value="1"/>
</dbReference>
<organism evidence="2 3">
    <name type="scientific">Sphaerosporella brunnea</name>
    <dbReference type="NCBI Taxonomy" id="1250544"/>
    <lineage>
        <taxon>Eukaryota</taxon>
        <taxon>Fungi</taxon>
        <taxon>Dikarya</taxon>
        <taxon>Ascomycota</taxon>
        <taxon>Pezizomycotina</taxon>
        <taxon>Pezizomycetes</taxon>
        <taxon>Pezizales</taxon>
        <taxon>Pyronemataceae</taxon>
        <taxon>Sphaerosporella</taxon>
    </lineage>
</organism>
<evidence type="ECO:0000313" key="2">
    <source>
        <dbReference type="EMBL" id="KAA8914478.1"/>
    </source>
</evidence>
<dbReference type="GO" id="GO:0016787">
    <property type="term" value="F:hydrolase activity"/>
    <property type="evidence" value="ECO:0007669"/>
    <property type="project" value="UniProtKB-KW"/>
</dbReference>
<dbReference type="InParanoid" id="A0A5J5FAF7"/>
<dbReference type="PANTHER" id="PTHR37017:SF11">
    <property type="entry name" value="ESTERASE_LIPASE_THIOESTERASE DOMAIN-CONTAINING PROTEIN"/>
    <property type="match status" value="1"/>
</dbReference>
<dbReference type="Proteomes" id="UP000326924">
    <property type="component" value="Unassembled WGS sequence"/>
</dbReference>
<sequence>MAAVKPTFVFVPGAWHSPEGFAVVRQQLEAHGYPTEAVSHPSIGSAPPFPSLPDDAANLRALLQELIDARKDVVVVMHSYAGFVGQNAVQGLPASTKAGTGGILMMVFLAALVATKGNTVLDILGGQKLPWMLFEGRVSFATTPEEIFYHDIPDEEQKKLVAKLQHISTSVFSSPITYEPWHDFQCCFFYCEDDRALPLEVQKAMAQLLGRSRIEFSCKASHSPFFSMPEKVVEVLEFAVAEGEKRR</sequence>
<dbReference type="Gene3D" id="3.40.50.1820">
    <property type="entry name" value="alpha/beta hydrolase"/>
    <property type="match status" value="1"/>
</dbReference>
<accession>A0A5J5FAF7</accession>
<reference evidence="2 3" key="1">
    <citation type="submission" date="2019-09" db="EMBL/GenBank/DDBJ databases">
        <title>Draft genome of the ectomycorrhizal ascomycete Sphaerosporella brunnea.</title>
        <authorList>
            <consortium name="DOE Joint Genome Institute"/>
            <person name="Benucci G.M."/>
            <person name="Marozzi G."/>
            <person name="Antonielli L."/>
            <person name="Sanchez S."/>
            <person name="Marco P."/>
            <person name="Wang X."/>
            <person name="Falini L.B."/>
            <person name="Barry K."/>
            <person name="Haridas S."/>
            <person name="Lipzen A."/>
            <person name="Labutti K."/>
            <person name="Grigoriev I.V."/>
            <person name="Murat C."/>
            <person name="Martin F."/>
            <person name="Albertini E."/>
            <person name="Donnini D."/>
            <person name="Bonito G."/>
        </authorList>
    </citation>
    <scope>NUCLEOTIDE SEQUENCE [LARGE SCALE GENOMIC DNA]</scope>
    <source>
        <strain evidence="2 3">Sb_GMNB300</strain>
    </source>
</reference>
<feature type="domain" description="AB hydrolase-1" evidence="1">
    <location>
        <begin position="8"/>
        <end position="234"/>
    </location>
</feature>
<dbReference type="AlphaFoldDB" id="A0A5J5FAF7"/>
<comment type="caution">
    <text evidence="2">The sequence shown here is derived from an EMBL/GenBank/DDBJ whole genome shotgun (WGS) entry which is preliminary data.</text>
</comment>
<gene>
    <name evidence="2" type="ORF">FN846DRAFT_560315</name>
</gene>
<protein>
    <submittedName>
        <fullName evidence="2">Alpha/beta hydrolase fold-1</fullName>
    </submittedName>
</protein>
<dbReference type="PANTHER" id="PTHR37017">
    <property type="entry name" value="AB HYDROLASE-1 DOMAIN-CONTAINING PROTEIN-RELATED"/>
    <property type="match status" value="1"/>
</dbReference>
<keyword evidence="2" id="KW-0378">Hydrolase</keyword>
<name>A0A5J5FAF7_9PEZI</name>
<dbReference type="InterPro" id="IPR000073">
    <property type="entry name" value="AB_hydrolase_1"/>
</dbReference>
<evidence type="ECO:0000313" key="3">
    <source>
        <dbReference type="Proteomes" id="UP000326924"/>
    </source>
</evidence>
<keyword evidence="3" id="KW-1185">Reference proteome</keyword>
<dbReference type="SUPFAM" id="SSF53474">
    <property type="entry name" value="alpha/beta-Hydrolases"/>
    <property type="match status" value="1"/>
</dbReference>
<dbReference type="InterPro" id="IPR029058">
    <property type="entry name" value="AB_hydrolase_fold"/>
</dbReference>